<sequence>MATAPEWAIISVYDKKGIVQLANALIQSSKVQVAASDGTYDHLINNGVPARFVVCNFYPFEETVSALGVTDNEVLANIDIGVCTYNICGARTADLITGAAAT</sequence>
<gene>
    <name evidence="8" type="ORF">M513_11018</name>
</gene>
<comment type="catalytic activity">
    <reaction evidence="5">
        <text>(6R)-10-formyltetrahydrofolate + 5-amino-1-(5-phospho-beta-D-ribosyl)imidazole-4-carboxamide = 5-formamido-1-(5-phospho-D-ribosyl)imidazole-4-carboxamide + (6S)-5,6,7,8-tetrahydrofolate</text>
        <dbReference type="Rhea" id="RHEA:22192"/>
        <dbReference type="ChEBI" id="CHEBI:57453"/>
        <dbReference type="ChEBI" id="CHEBI:58467"/>
        <dbReference type="ChEBI" id="CHEBI:58475"/>
        <dbReference type="ChEBI" id="CHEBI:195366"/>
        <dbReference type="EC" id="2.1.2.3"/>
    </reaction>
    <physiologicalReaction direction="left-to-right" evidence="5">
        <dbReference type="Rhea" id="RHEA:22193"/>
    </physiologicalReaction>
</comment>
<dbReference type="Proteomes" id="UP000030764">
    <property type="component" value="Unassembled WGS sequence"/>
</dbReference>
<dbReference type="SUPFAM" id="SSF52335">
    <property type="entry name" value="Methylglyoxal synthase-like"/>
    <property type="match status" value="1"/>
</dbReference>
<evidence type="ECO:0000313" key="8">
    <source>
        <dbReference type="EMBL" id="KFD48075.1"/>
    </source>
</evidence>
<comment type="subunit">
    <text evidence="4">Homodimer. Associates with internalized INSR complexes on Golgi/endosomal membranes. Interacts with INSR; ATIC together with PRKAA2/AMPK2 and HACD3/PTPLAD1 is proposed to be part of a signaling network regulating INSR autophosphorylation and endocytosis.</text>
</comment>
<evidence type="ECO:0000256" key="4">
    <source>
        <dbReference type="ARBA" id="ARBA00046691"/>
    </source>
</evidence>
<evidence type="ECO:0000256" key="3">
    <source>
        <dbReference type="ARBA" id="ARBA00032307"/>
    </source>
</evidence>
<evidence type="ECO:0000313" key="9">
    <source>
        <dbReference type="Proteomes" id="UP000030764"/>
    </source>
</evidence>
<dbReference type="SMART" id="SM00851">
    <property type="entry name" value="MGS"/>
    <property type="match status" value="1"/>
</dbReference>
<dbReference type="GO" id="GO:0005829">
    <property type="term" value="C:cytosol"/>
    <property type="evidence" value="ECO:0007669"/>
    <property type="project" value="TreeGrafter"/>
</dbReference>
<dbReference type="GO" id="GO:0006189">
    <property type="term" value="P:'de novo' IMP biosynthetic process"/>
    <property type="evidence" value="ECO:0007669"/>
    <property type="project" value="TreeGrafter"/>
</dbReference>
<comment type="catalytic activity">
    <reaction evidence="6">
        <text>IMP + H2O = 5-formamido-1-(5-phospho-D-ribosyl)imidazole-4-carboxamide</text>
        <dbReference type="Rhea" id="RHEA:18445"/>
        <dbReference type="ChEBI" id="CHEBI:15377"/>
        <dbReference type="ChEBI" id="CHEBI:58053"/>
        <dbReference type="ChEBI" id="CHEBI:58467"/>
        <dbReference type="EC" id="3.5.4.10"/>
    </reaction>
    <physiologicalReaction direction="right-to-left" evidence="6">
        <dbReference type="Rhea" id="RHEA:18447"/>
    </physiologicalReaction>
</comment>
<reference evidence="8 9" key="1">
    <citation type="journal article" date="2014" name="Nat. Genet.">
        <title>Genome and transcriptome of the porcine whipworm Trichuris suis.</title>
        <authorList>
            <person name="Jex A.R."/>
            <person name="Nejsum P."/>
            <person name="Schwarz E.M."/>
            <person name="Hu L."/>
            <person name="Young N.D."/>
            <person name="Hall R.S."/>
            <person name="Korhonen P.K."/>
            <person name="Liao S."/>
            <person name="Thamsborg S."/>
            <person name="Xia J."/>
            <person name="Xu P."/>
            <person name="Wang S."/>
            <person name="Scheerlinck J.P."/>
            <person name="Hofmann A."/>
            <person name="Sternberg P.W."/>
            <person name="Wang J."/>
            <person name="Gasser R.B."/>
        </authorList>
    </citation>
    <scope>NUCLEOTIDE SEQUENCE [LARGE SCALE GENOMIC DNA]</scope>
    <source>
        <strain evidence="8">DCEP-RM93M</strain>
    </source>
</reference>
<dbReference type="PANTHER" id="PTHR11692:SF0">
    <property type="entry name" value="BIFUNCTIONAL PURINE BIOSYNTHESIS PROTEIN ATIC"/>
    <property type="match status" value="1"/>
</dbReference>
<dbReference type="GO" id="GO:0004643">
    <property type="term" value="F:phosphoribosylaminoimidazolecarboxamide formyltransferase activity"/>
    <property type="evidence" value="ECO:0007669"/>
    <property type="project" value="UniProtKB-EC"/>
</dbReference>
<dbReference type="InterPro" id="IPR011607">
    <property type="entry name" value="MGS-like_dom"/>
</dbReference>
<organism evidence="8 9">
    <name type="scientific">Trichuris suis</name>
    <name type="common">pig whipworm</name>
    <dbReference type="NCBI Taxonomy" id="68888"/>
    <lineage>
        <taxon>Eukaryota</taxon>
        <taxon>Metazoa</taxon>
        <taxon>Ecdysozoa</taxon>
        <taxon>Nematoda</taxon>
        <taxon>Enoplea</taxon>
        <taxon>Dorylaimia</taxon>
        <taxon>Trichinellida</taxon>
        <taxon>Trichuridae</taxon>
        <taxon>Trichuris</taxon>
    </lineage>
</organism>
<feature type="domain" description="MGS-like" evidence="7">
    <location>
        <begin position="17"/>
        <end position="84"/>
    </location>
</feature>
<evidence type="ECO:0000256" key="6">
    <source>
        <dbReference type="ARBA" id="ARBA00048341"/>
    </source>
</evidence>
<name>A0A085LSX9_9BILA</name>
<dbReference type="EMBL" id="KL363304">
    <property type="protein sequence ID" value="KFD48075.1"/>
    <property type="molecule type" value="Genomic_DNA"/>
</dbReference>
<dbReference type="GO" id="GO:0003937">
    <property type="term" value="F:IMP cyclohydrolase activity"/>
    <property type="evidence" value="ECO:0007669"/>
    <property type="project" value="UniProtKB-EC"/>
</dbReference>
<evidence type="ECO:0000256" key="1">
    <source>
        <dbReference type="ARBA" id="ARBA00000945"/>
    </source>
</evidence>
<keyword evidence="9" id="KW-1185">Reference proteome</keyword>
<evidence type="ECO:0000256" key="5">
    <source>
        <dbReference type="ARBA" id="ARBA00047515"/>
    </source>
</evidence>
<protein>
    <recommendedName>
        <fullName evidence="2">Bifunctional purine biosynthesis protein ATIC</fullName>
    </recommendedName>
    <alternativeName>
        <fullName evidence="3">AICAR transformylase/inosine monophosphate cyclohydrolase</fullName>
    </alternativeName>
</protein>
<proteinExistence type="predicted"/>
<evidence type="ECO:0000259" key="7">
    <source>
        <dbReference type="SMART" id="SM00851"/>
    </source>
</evidence>
<dbReference type="PANTHER" id="PTHR11692">
    <property type="entry name" value="BIFUNCTIONAL PURINE BIOSYNTHESIS PROTEIN PURH"/>
    <property type="match status" value="1"/>
</dbReference>
<evidence type="ECO:0000256" key="2">
    <source>
        <dbReference type="ARBA" id="ARBA00017905"/>
    </source>
</evidence>
<dbReference type="AlphaFoldDB" id="A0A085LSX9"/>
<comment type="catalytic activity">
    <reaction evidence="1">
        <text>10-formyldihydrofolate + 5-amino-1-(5-phospho-beta-D-ribosyl)imidazole-4-carboxamide = 5-formamido-1-(5-phospho-D-ribosyl)imidazole-4-carboxamide + 7,8-dihydrofolate</text>
        <dbReference type="Rhea" id="RHEA:59144"/>
        <dbReference type="ChEBI" id="CHEBI:57451"/>
        <dbReference type="ChEBI" id="CHEBI:57452"/>
        <dbReference type="ChEBI" id="CHEBI:58467"/>
        <dbReference type="ChEBI" id="CHEBI:58475"/>
    </reaction>
    <physiologicalReaction direction="left-to-right" evidence="1">
        <dbReference type="Rhea" id="RHEA:59145"/>
    </physiologicalReaction>
</comment>
<dbReference type="InterPro" id="IPR002695">
    <property type="entry name" value="PurH-like"/>
</dbReference>
<accession>A0A085LSX9</accession>
<dbReference type="InterPro" id="IPR036914">
    <property type="entry name" value="MGS-like_dom_sf"/>
</dbReference>
<dbReference type="Gene3D" id="3.40.50.1380">
    <property type="entry name" value="Methylglyoxal synthase-like domain"/>
    <property type="match status" value="2"/>
</dbReference>